<dbReference type="Gramene" id="Mp5g04740.1">
    <property type="protein sequence ID" value="Mp5g04740.1.cds"/>
    <property type="gene ID" value="Mp5g04740"/>
</dbReference>
<dbReference type="AlphaFoldDB" id="A0A2R6XAC6"/>
<accession>A0A2R6XAC6</accession>
<sequence>MDTQADTRSIYIDRVSVFRHLSSPQLHWAKHCRLREAFIKRSEPGRNWKDGRAERASQLRTSQGLSHDSDLYSSSFLLALQNSVVSGLWAVKLGQLSLSLSLSLSSPFLIRRGMTRVLYYERL</sequence>
<proteinExistence type="predicted"/>
<evidence type="ECO:0000313" key="2">
    <source>
        <dbReference type="Proteomes" id="UP000244005"/>
    </source>
</evidence>
<protein>
    <submittedName>
        <fullName evidence="1">Uncharacterized protein</fullName>
    </submittedName>
</protein>
<name>A0A2R6XAC6_MARPO</name>
<keyword evidence="2" id="KW-1185">Reference proteome</keyword>
<dbReference type="Proteomes" id="UP000244005">
    <property type="component" value="Unassembled WGS sequence"/>
</dbReference>
<organism evidence="1 2">
    <name type="scientific">Marchantia polymorpha</name>
    <name type="common">Common liverwort</name>
    <name type="synonym">Marchantia aquatica</name>
    <dbReference type="NCBI Taxonomy" id="3197"/>
    <lineage>
        <taxon>Eukaryota</taxon>
        <taxon>Viridiplantae</taxon>
        <taxon>Streptophyta</taxon>
        <taxon>Embryophyta</taxon>
        <taxon>Marchantiophyta</taxon>
        <taxon>Marchantiopsida</taxon>
        <taxon>Marchantiidae</taxon>
        <taxon>Marchantiales</taxon>
        <taxon>Marchantiaceae</taxon>
        <taxon>Marchantia</taxon>
    </lineage>
</organism>
<reference evidence="2" key="1">
    <citation type="journal article" date="2017" name="Cell">
        <title>Insights into land plant evolution garnered from the Marchantia polymorpha genome.</title>
        <authorList>
            <person name="Bowman J.L."/>
            <person name="Kohchi T."/>
            <person name="Yamato K.T."/>
            <person name="Jenkins J."/>
            <person name="Shu S."/>
            <person name="Ishizaki K."/>
            <person name="Yamaoka S."/>
            <person name="Nishihama R."/>
            <person name="Nakamura Y."/>
            <person name="Berger F."/>
            <person name="Adam C."/>
            <person name="Aki S.S."/>
            <person name="Althoff F."/>
            <person name="Araki T."/>
            <person name="Arteaga-Vazquez M.A."/>
            <person name="Balasubrmanian S."/>
            <person name="Barry K."/>
            <person name="Bauer D."/>
            <person name="Boehm C.R."/>
            <person name="Briginshaw L."/>
            <person name="Caballero-Perez J."/>
            <person name="Catarino B."/>
            <person name="Chen F."/>
            <person name="Chiyoda S."/>
            <person name="Chovatia M."/>
            <person name="Davies K.M."/>
            <person name="Delmans M."/>
            <person name="Demura T."/>
            <person name="Dierschke T."/>
            <person name="Dolan L."/>
            <person name="Dorantes-Acosta A.E."/>
            <person name="Eklund D.M."/>
            <person name="Florent S.N."/>
            <person name="Flores-Sandoval E."/>
            <person name="Fujiyama A."/>
            <person name="Fukuzawa H."/>
            <person name="Galik B."/>
            <person name="Grimanelli D."/>
            <person name="Grimwood J."/>
            <person name="Grossniklaus U."/>
            <person name="Hamada T."/>
            <person name="Haseloff J."/>
            <person name="Hetherington A.J."/>
            <person name="Higo A."/>
            <person name="Hirakawa Y."/>
            <person name="Hundley H.N."/>
            <person name="Ikeda Y."/>
            <person name="Inoue K."/>
            <person name="Inoue S.I."/>
            <person name="Ishida S."/>
            <person name="Jia Q."/>
            <person name="Kakita M."/>
            <person name="Kanazawa T."/>
            <person name="Kawai Y."/>
            <person name="Kawashima T."/>
            <person name="Kennedy M."/>
            <person name="Kinose K."/>
            <person name="Kinoshita T."/>
            <person name="Kohara Y."/>
            <person name="Koide E."/>
            <person name="Komatsu K."/>
            <person name="Kopischke S."/>
            <person name="Kubo M."/>
            <person name="Kyozuka J."/>
            <person name="Lagercrantz U."/>
            <person name="Lin S.S."/>
            <person name="Lindquist E."/>
            <person name="Lipzen A.M."/>
            <person name="Lu C.W."/>
            <person name="De Luna E."/>
            <person name="Martienssen R.A."/>
            <person name="Minamino N."/>
            <person name="Mizutani M."/>
            <person name="Mizutani M."/>
            <person name="Mochizuki N."/>
            <person name="Monte I."/>
            <person name="Mosher R."/>
            <person name="Nagasaki H."/>
            <person name="Nakagami H."/>
            <person name="Naramoto S."/>
            <person name="Nishitani K."/>
            <person name="Ohtani M."/>
            <person name="Okamoto T."/>
            <person name="Okumura M."/>
            <person name="Phillips J."/>
            <person name="Pollak B."/>
            <person name="Reinders A."/>
            <person name="Rovekamp M."/>
            <person name="Sano R."/>
            <person name="Sawa S."/>
            <person name="Schmid M.W."/>
            <person name="Shirakawa M."/>
            <person name="Solano R."/>
            <person name="Spunde A."/>
            <person name="Suetsugu N."/>
            <person name="Sugano S."/>
            <person name="Sugiyama A."/>
            <person name="Sun R."/>
            <person name="Suzuki Y."/>
            <person name="Takenaka M."/>
            <person name="Takezawa D."/>
            <person name="Tomogane H."/>
            <person name="Tsuzuki M."/>
            <person name="Ueda T."/>
            <person name="Umeda M."/>
            <person name="Ward J.M."/>
            <person name="Watanabe Y."/>
            <person name="Yazaki K."/>
            <person name="Yokoyama R."/>
            <person name="Yoshitake Y."/>
            <person name="Yotsui I."/>
            <person name="Zachgo S."/>
            <person name="Schmutz J."/>
        </authorList>
    </citation>
    <scope>NUCLEOTIDE SEQUENCE [LARGE SCALE GENOMIC DNA]</scope>
    <source>
        <strain evidence="2">Tak-1</strain>
    </source>
</reference>
<gene>
    <name evidence="1" type="ORF">MARPO_0027s0153</name>
</gene>
<evidence type="ECO:0000313" key="1">
    <source>
        <dbReference type="EMBL" id="PTQ43054.1"/>
    </source>
</evidence>
<dbReference type="EMBL" id="KZ772699">
    <property type="protein sequence ID" value="PTQ43054.1"/>
    <property type="molecule type" value="Genomic_DNA"/>
</dbReference>